<keyword evidence="4 10" id="KW-0479">Metal-binding</keyword>
<dbReference type="InterPro" id="IPR033851">
    <property type="entry name" value="M3A_MIP"/>
</dbReference>
<dbReference type="PANTHER" id="PTHR11804:SF79">
    <property type="entry name" value="MITOCHONDRIAL INTERMEDIATE PEPTIDASE"/>
    <property type="match status" value="1"/>
</dbReference>
<comment type="subcellular location">
    <subcellularLocation>
        <location evidence="1">Mitochondrion</location>
    </subcellularLocation>
</comment>
<reference evidence="12" key="1">
    <citation type="submission" date="2020-06" db="EMBL/GenBank/DDBJ databases">
        <title>Draft genome of Bugula neritina, a colonial animal packing powerful symbionts and potential medicines.</title>
        <authorList>
            <person name="Rayko M."/>
        </authorList>
    </citation>
    <scope>NUCLEOTIDE SEQUENCE [LARGE SCALE GENOMIC DNA]</scope>
    <source>
        <strain evidence="12">Kwan_BN1</strain>
    </source>
</reference>
<evidence type="ECO:0000313" key="12">
    <source>
        <dbReference type="EMBL" id="KAF6033110.1"/>
    </source>
</evidence>
<dbReference type="AlphaFoldDB" id="A0A7J7K3A6"/>
<dbReference type="Proteomes" id="UP000593567">
    <property type="component" value="Unassembled WGS sequence"/>
</dbReference>
<comment type="cofactor">
    <cofactor evidence="10">
        <name>Zn(2+)</name>
        <dbReference type="ChEBI" id="CHEBI:29105"/>
    </cofactor>
    <text evidence="10">Binds 1 zinc ion.</text>
</comment>
<evidence type="ECO:0000259" key="11">
    <source>
        <dbReference type="Pfam" id="PF01432"/>
    </source>
</evidence>
<evidence type="ECO:0000256" key="2">
    <source>
        <dbReference type="ARBA" id="ARBA00006040"/>
    </source>
</evidence>
<keyword evidence="6 10" id="KW-0862">Zinc</keyword>
<dbReference type="Gene3D" id="1.10.1370.10">
    <property type="entry name" value="Neurolysin, domain 3"/>
    <property type="match status" value="1"/>
</dbReference>
<evidence type="ECO:0000256" key="10">
    <source>
        <dbReference type="RuleBase" id="RU003435"/>
    </source>
</evidence>
<dbReference type="EMBL" id="VXIV02001455">
    <property type="protein sequence ID" value="KAF6033110.1"/>
    <property type="molecule type" value="Genomic_DNA"/>
</dbReference>
<evidence type="ECO:0000313" key="13">
    <source>
        <dbReference type="Proteomes" id="UP000593567"/>
    </source>
</evidence>
<dbReference type="PANTHER" id="PTHR11804">
    <property type="entry name" value="PROTEASE M3 THIMET OLIGOPEPTIDASE-RELATED"/>
    <property type="match status" value="1"/>
</dbReference>
<dbReference type="InterPro" id="IPR024079">
    <property type="entry name" value="MetalloPept_cat_dom_sf"/>
</dbReference>
<dbReference type="GO" id="GO:0006627">
    <property type="term" value="P:protein processing involved in protein targeting to mitochondrion"/>
    <property type="evidence" value="ECO:0007669"/>
    <property type="project" value="TreeGrafter"/>
</dbReference>
<evidence type="ECO:0000256" key="1">
    <source>
        <dbReference type="ARBA" id="ARBA00004173"/>
    </source>
</evidence>
<keyword evidence="9" id="KW-0496">Mitochondrion</keyword>
<comment type="caution">
    <text evidence="12">The sequence shown here is derived from an EMBL/GenBank/DDBJ whole genome shotgun (WGS) entry which is preliminary data.</text>
</comment>
<dbReference type="GO" id="GO:0006518">
    <property type="term" value="P:peptide metabolic process"/>
    <property type="evidence" value="ECO:0007669"/>
    <property type="project" value="TreeGrafter"/>
</dbReference>
<dbReference type="GO" id="GO:0004222">
    <property type="term" value="F:metalloendopeptidase activity"/>
    <property type="evidence" value="ECO:0007669"/>
    <property type="project" value="InterPro"/>
</dbReference>
<dbReference type="GO" id="GO:0046872">
    <property type="term" value="F:metal ion binding"/>
    <property type="evidence" value="ECO:0007669"/>
    <property type="project" value="UniProtKB-UniRule"/>
</dbReference>
<dbReference type="InterPro" id="IPR024077">
    <property type="entry name" value="Neurolysin/TOP_dom2"/>
</dbReference>
<keyword evidence="5 10" id="KW-0378">Hydrolase</keyword>
<dbReference type="InterPro" id="IPR045090">
    <property type="entry name" value="Pept_M3A_M3B"/>
</dbReference>
<accession>A0A7J7K3A6</accession>
<dbReference type="SUPFAM" id="SSF55486">
    <property type="entry name" value="Metalloproteases ('zincins'), catalytic domain"/>
    <property type="match status" value="1"/>
</dbReference>
<keyword evidence="13" id="KW-1185">Reference proteome</keyword>
<dbReference type="GO" id="GO:0005739">
    <property type="term" value="C:mitochondrion"/>
    <property type="evidence" value="ECO:0007669"/>
    <property type="project" value="UniProtKB-SubCell"/>
</dbReference>
<sequence length="496" mass="56257">MYLESSFFQKTHEPSRVPVKSLPSHLQHVLGRSGEVTVYSTQGEHQDENEREAYYRAFLYPTQLQSQTLDQLLAARDELSKLVGFNSFAERALQNTMTKSPDNANKFLRLLSQQLLPMTHADFSKMAALKQAQSPGSDLQPWDVTYFSSVMRRNSVTTSLAEVCKYLSLGACLDGLKLLTERLFGITLHNVVPGPSECWHDSVYKIEVRWLEGNDVIGYIYCDLYERRGKPLQDCHFTIQGGRLKSDGTYQIPKVVLMMNFATPSSSLPTLLTPQQLENLFHEFGHAMHSMIGRTRYQHVTGTRCSTDFAEVPSNLMEYFASDYRVLRQFTFHHETGEPMPEEMANQIRKSKSLFLASEMQTQVFYSALDQALHSSHPLGSSTIDILSDVQKEFYGLPHVPNTAWHLRFGHLVGYGAKYFSYLMSKAIAAKIWQHSFKDDPFSRSNGERYMKEVLCHGGEKPPLEMVEALTGVKPTIESLADSLIEETRSAGNYAN</sequence>
<evidence type="ECO:0000256" key="9">
    <source>
        <dbReference type="ARBA" id="ARBA00023128"/>
    </source>
</evidence>
<protein>
    <submittedName>
        <fullName evidence="12">MIPEP</fullName>
    </submittedName>
</protein>
<dbReference type="Pfam" id="PF01432">
    <property type="entry name" value="Peptidase_M3"/>
    <property type="match status" value="1"/>
</dbReference>
<dbReference type="OrthoDB" id="17530at2759"/>
<gene>
    <name evidence="12" type="ORF">EB796_008600</name>
</gene>
<dbReference type="FunFam" id="3.40.390.10:FF:000013">
    <property type="entry name" value="Mitochondrial intermediate peptidase"/>
    <property type="match status" value="1"/>
</dbReference>
<dbReference type="CDD" id="cd06457">
    <property type="entry name" value="M3A_MIP"/>
    <property type="match status" value="1"/>
</dbReference>
<keyword evidence="7" id="KW-0809">Transit peptide</keyword>
<comment type="similarity">
    <text evidence="2 10">Belongs to the peptidase M3 family.</text>
</comment>
<keyword evidence="3 10" id="KW-0645">Protease</keyword>
<evidence type="ECO:0000256" key="6">
    <source>
        <dbReference type="ARBA" id="ARBA00022833"/>
    </source>
</evidence>
<dbReference type="Gene3D" id="3.40.390.10">
    <property type="entry name" value="Collagenase (Catalytic Domain)"/>
    <property type="match status" value="1"/>
</dbReference>
<evidence type="ECO:0000256" key="7">
    <source>
        <dbReference type="ARBA" id="ARBA00022946"/>
    </source>
</evidence>
<dbReference type="InterPro" id="IPR001567">
    <property type="entry name" value="Pept_M3A_M3B_dom"/>
</dbReference>
<evidence type="ECO:0000256" key="5">
    <source>
        <dbReference type="ARBA" id="ARBA00022801"/>
    </source>
</evidence>
<keyword evidence="8 10" id="KW-0482">Metalloprotease</keyword>
<feature type="domain" description="Peptidase M3A/M3B catalytic" evidence="11">
    <location>
        <begin position="45"/>
        <end position="482"/>
    </location>
</feature>
<organism evidence="12 13">
    <name type="scientific">Bugula neritina</name>
    <name type="common">Brown bryozoan</name>
    <name type="synonym">Sertularia neritina</name>
    <dbReference type="NCBI Taxonomy" id="10212"/>
    <lineage>
        <taxon>Eukaryota</taxon>
        <taxon>Metazoa</taxon>
        <taxon>Spiralia</taxon>
        <taxon>Lophotrochozoa</taxon>
        <taxon>Bryozoa</taxon>
        <taxon>Gymnolaemata</taxon>
        <taxon>Cheilostomatida</taxon>
        <taxon>Flustrina</taxon>
        <taxon>Buguloidea</taxon>
        <taxon>Bugulidae</taxon>
        <taxon>Bugula</taxon>
    </lineage>
</organism>
<evidence type="ECO:0000256" key="3">
    <source>
        <dbReference type="ARBA" id="ARBA00022670"/>
    </source>
</evidence>
<evidence type="ECO:0000256" key="4">
    <source>
        <dbReference type="ARBA" id="ARBA00022723"/>
    </source>
</evidence>
<proteinExistence type="inferred from homology"/>
<name>A0A7J7K3A6_BUGNE</name>
<evidence type="ECO:0000256" key="8">
    <source>
        <dbReference type="ARBA" id="ARBA00023049"/>
    </source>
</evidence>